<feature type="region of interest" description="Disordered" evidence="1">
    <location>
        <begin position="65"/>
        <end position="101"/>
    </location>
</feature>
<sequence length="101" mass="10066">MGLPGACWSCTSSYMTASGSGQCQALACCSCLSCSSADSRGTSCSSGAGCSVAGMAGSNTIRASVPWSSQHSSALDRPSSVRGPRDAWCRGGDATEKSGQK</sequence>
<evidence type="ECO:0000256" key="1">
    <source>
        <dbReference type="SAM" id="MobiDB-lite"/>
    </source>
</evidence>
<dbReference type="AlphaFoldDB" id="A0A4Z2FDS7"/>
<feature type="compositionally biased region" description="Basic and acidic residues" evidence="1">
    <location>
        <begin position="83"/>
        <end position="101"/>
    </location>
</feature>
<accession>A0A4Z2FDS7</accession>
<dbReference type="EMBL" id="SRLO01001323">
    <property type="protein sequence ID" value="TNN38933.1"/>
    <property type="molecule type" value="Genomic_DNA"/>
</dbReference>
<organism evidence="2 3">
    <name type="scientific">Liparis tanakae</name>
    <name type="common">Tanaka's snailfish</name>
    <dbReference type="NCBI Taxonomy" id="230148"/>
    <lineage>
        <taxon>Eukaryota</taxon>
        <taxon>Metazoa</taxon>
        <taxon>Chordata</taxon>
        <taxon>Craniata</taxon>
        <taxon>Vertebrata</taxon>
        <taxon>Euteleostomi</taxon>
        <taxon>Actinopterygii</taxon>
        <taxon>Neopterygii</taxon>
        <taxon>Teleostei</taxon>
        <taxon>Neoteleostei</taxon>
        <taxon>Acanthomorphata</taxon>
        <taxon>Eupercaria</taxon>
        <taxon>Perciformes</taxon>
        <taxon>Cottioidei</taxon>
        <taxon>Cottales</taxon>
        <taxon>Liparidae</taxon>
        <taxon>Liparis</taxon>
    </lineage>
</organism>
<gene>
    <name evidence="2" type="ORF">EYF80_050893</name>
</gene>
<proteinExistence type="predicted"/>
<evidence type="ECO:0000313" key="3">
    <source>
        <dbReference type="Proteomes" id="UP000314294"/>
    </source>
</evidence>
<reference evidence="2 3" key="1">
    <citation type="submission" date="2019-03" db="EMBL/GenBank/DDBJ databases">
        <title>First draft genome of Liparis tanakae, snailfish: a comprehensive survey of snailfish specific genes.</title>
        <authorList>
            <person name="Kim W."/>
            <person name="Song I."/>
            <person name="Jeong J.-H."/>
            <person name="Kim D."/>
            <person name="Kim S."/>
            <person name="Ryu S."/>
            <person name="Song J.Y."/>
            <person name="Lee S.K."/>
        </authorList>
    </citation>
    <scope>NUCLEOTIDE SEQUENCE [LARGE SCALE GENOMIC DNA]</scope>
    <source>
        <tissue evidence="2">Muscle</tissue>
    </source>
</reference>
<comment type="caution">
    <text evidence="2">The sequence shown here is derived from an EMBL/GenBank/DDBJ whole genome shotgun (WGS) entry which is preliminary data.</text>
</comment>
<protein>
    <submittedName>
        <fullName evidence="2">Uncharacterized protein</fullName>
    </submittedName>
</protein>
<name>A0A4Z2FDS7_9TELE</name>
<evidence type="ECO:0000313" key="2">
    <source>
        <dbReference type="EMBL" id="TNN38933.1"/>
    </source>
</evidence>
<dbReference type="Proteomes" id="UP000314294">
    <property type="component" value="Unassembled WGS sequence"/>
</dbReference>
<keyword evidence="3" id="KW-1185">Reference proteome</keyword>